<keyword evidence="2" id="KW-1185">Reference proteome</keyword>
<dbReference type="EMBL" id="JRES01001143">
    <property type="protein sequence ID" value="KNC25191.1"/>
    <property type="molecule type" value="Genomic_DNA"/>
</dbReference>
<name>A0A0L0BYX3_LUCCU</name>
<dbReference type="AlphaFoldDB" id="A0A0L0BYX3"/>
<reference evidence="1 2" key="1">
    <citation type="journal article" date="2015" name="Nat. Commun.">
        <title>Lucilia cuprina genome unlocks parasitic fly biology to underpin future interventions.</title>
        <authorList>
            <person name="Anstead C.A."/>
            <person name="Korhonen P.K."/>
            <person name="Young N.D."/>
            <person name="Hall R.S."/>
            <person name="Jex A.R."/>
            <person name="Murali S.C."/>
            <person name="Hughes D.S."/>
            <person name="Lee S.F."/>
            <person name="Perry T."/>
            <person name="Stroehlein A.J."/>
            <person name="Ansell B.R."/>
            <person name="Breugelmans B."/>
            <person name="Hofmann A."/>
            <person name="Qu J."/>
            <person name="Dugan S."/>
            <person name="Lee S.L."/>
            <person name="Chao H."/>
            <person name="Dinh H."/>
            <person name="Han Y."/>
            <person name="Doddapaneni H.V."/>
            <person name="Worley K.C."/>
            <person name="Muzny D.M."/>
            <person name="Ioannidis P."/>
            <person name="Waterhouse R.M."/>
            <person name="Zdobnov E.M."/>
            <person name="James P.J."/>
            <person name="Bagnall N.H."/>
            <person name="Kotze A.C."/>
            <person name="Gibbs R.A."/>
            <person name="Richards S."/>
            <person name="Batterham P."/>
            <person name="Gasser R.B."/>
        </authorList>
    </citation>
    <scope>NUCLEOTIDE SEQUENCE [LARGE SCALE GENOMIC DNA]</scope>
    <source>
        <strain evidence="1 2">LS</strain>
        <tissue evidence="1">Full body</tissue>
    </source>
</reference>
<protein>
    <submittedName>
        <fullName evidence="1">Uncharacterized protein</fullName>
    </submittedName>
</protein>
<gene>
    <name evidence="1" type="ORF">FF38_08263</name>
</gene>
<comment type="caution">
    <text evidence="1">The sequence shown here is derived from an EMBL/GenBank/DDBJ whole genome shotgun (WGS) entry which is preliminary data.</text>
</comment>
<accession>A0A0L0BYX3</accession>
<sequence>MIINTRLIDCHRHKELNALERVKESIKKEYVYIENTLNSLMASGCIGSVCKVVKGADMVSLQMSLDYGDLFYRKFHPSLFYRKDSDKIQKRSPLTGDLFCRKFAPDCERVQRGTVCWRRFYANIPLGLVFLGLSEPLRLAGLKDDEVLQLFDGLEALPDVEVSVLSVLEELCELWKNFLLKLVAYFREPKKTSIVAITFCIKTDDRKYNSTKKIIINLNSFLISSHHNDRDVVEIIFLIEIKFSSAADEFSLSKI</sequence>
<proteinExistence type="predicted"/>
<dbReference type="Proteomes" id="UP000037069">
    <property type="component" value="Unassembled WGS sequence"/>
</dbReference>
<evidence type="ECO:0000313" key="2">
    <source>
        <dbReference type="Proteomes" id="UP000037069"/>
    </source>
</evidence>
<evidence type="ECO:0000313" key="1">
    <source>
        <dbReference type="EMBL" id="KNC25191.1"/>
    </source>
</evidence>
<organism evidence="1 2">
    <name type="scientific">Lucilia cuprina</name>
    <name type="common">Green bottle fly</name>
    <name type="synonym">Australian sheep blowfly</name>
    <dbReference type="NCBI Taxonomy" id="7375"/>
    <lineage>
        <taxon>Eukaryota</taxon>
        <taxon>Metazoa</taxon>
        <taxon>Ecdysozoa</taxon>
        <taxon>Arthropoda</taxon>
        <taxon>Hexapoda</taxon>
        <taxon>Insecta</taxon>
        <taxon>Pterygota</taxon>
        <taxon>Neoptera</taxon>
        <taxon>Endopterygota</taxon>
        <taxon>Diptera</taxon>
        <taxon>Brachycera</taxon>
        <taxon>Muscomorpha</taxon>
        <taxon>Oestroidea</taxon>
        <taxon>Calliphoridae</taxon>
        <taxon>Luciliinae</taxon>
        <taxon>Lucilia</taxon>
    </lineage>
</organism>